<evidence type="ECO:0000313" key="2">
    <source>
        <dbReference type="Proteomes" id="UP000321083"/>
    </source>
</evidence>
<evidence type="ECO:0000313" key="1">
    <source>
        <dbReference type="EMBL" id="TWW08393.1"/>
    </source>
</evidence>
<gene>
    <name evidence="1" type="ORF">E3A20_24770</name>
</gene>
<comment type="caution">
    <text evidence="1">The sequence shown here is derived from an EMBL/GenBank/DDBJ whole genome shotgun (WGS) entry which is preliminary data.</text>
</comment>
<keyword evidence="2" id="KW-1185">Reference proteome</keyword>
<organism evidence="1 2">
    <name type="scientific">Planctomyces bekefii</name>
    <dbReference type="NCBI Taxonomy" id="1653850"/>
    <lineage>
        <taxon>Bacteria</taxon>
        <taxon>Pseudomonadati</taxon>
        <taxon>Planctomycetota</taxon>
        <taxon>Planctomycetia</taxon>
        <taxon>Planctomycetales</taxon>
        <taxon>Planctomycetaceae</taxon>
        <taxon>Planctomyces</taxon>
    </lineage>
</organism>
<accession>A0A5C6M2J9</accession>
<reference evidence="1 2" key="1">
    <citation type="submission" date="2019-08" db="EMBL/GenBank/DDBJ databases">
        <title>100 year-old enigma solved: identification of Planctomyces bekefii, the type genus and species of the phylum Planctomycetes.</title>
        <authorList>
            <person name="Svetlana D.N."/>
            <person name="Overmann J."/>
        </authorList>
    </citation>
    <scope>NUCLEOTIDE SEQUENCE [LARGE SCALE GENOMIC DNA]</scope>
    <source>
        <strain evidence="1">Phe10_nw2017</strain>
    </source>
</reference>
<dbReference type="Proteomes" id="UP000321083">
    <property type="component" value="Unassembled WGS sequence"/>
</dbReference>
<name>A0A5C6M2J9_9PLAN</name>
<dbReference type="AlphaFoldDB" id="A0A5C6M2J9"/>
<reference evidence="1 2" key="2">
    <citation type="submission" date="2019-08" db="EMBL/GenBank/DDBJ databases">
        <authorList>
            <person name="Henke P."/>
        </authorList>
    </citation>
    <scope>NUCLEOTIDE SEQUENCE [LARGE SCALE GENOMIC DNA]</scope>
    <source>
        <strain evidence="1">Phe10_nw2017</strain>
    </source>
</reference>
<protein>
    <submittedName>
        <fullName evidence="1">Uncharacterized protein</fullName>
    </submittedName>
</protein>
<sequence length="137" mass="15607">MLTPVLLPADHLVRFGLTFDRGGAHLARSMMLEELTLLLQAVTSPNAKMDNYHHAVIHENCLAKRSSKTRQLTFRHLKSLYSLDPDAAIFRAMRFFWQRDTESRGLLAFLVAYSRDNILRSSAPFVMQLSLGETVKC</sequence>
<feature type="non-terminal residue" evidence="1">
    <location>
        <position position="137"/>
    </location>
</feature>
<dbReference type="EMBL" id="SRHE01000691">
    <property type="protein sequence ID" value="TWW08393.1"/>
    <property type="molecule type" value="Genomic_DNA"/>
</dbReference>
<proteinExistence type="predicted"/>